<sequence length="75" mass="8878">MRRHPGMNQMVDKAERVLHDTYNRCLGFPKWYVILSSTSDLVVPCKAPCIFRHAFIYLINVDLLRVAETELNERW</sequence>
<protein>
    <submittedName>
        <fullName evidence="1">Uncharacterized protein</fullName>
    </submittedName>
</protein>
<name>A0A0C2ZQD4_9AGAM</name>
<reference evidence="2" key="2">
    <citation type="submission" date="2015-01" db="EMBL/GenBank/DDBJ databases">
        <title>Evolutionary Origins and Diversification of the Mycorrhizal Mutualists.</title>
        <authorList>
            <consortium name="DOE Joint Genome Institute"/>
            <consortium name="Mycorrhizal Genomics Consortium"/>
            <person name="Kohler A."/>
            <person name="Kuo A."/>
            <person name="Nagy L.G."/>
            <person name="Floudas D."/>
            <person name="Copeland A."/>
            <person name="Barry K.W."/>
            <person name="Cichocki N."/>
            <person name="Veneault-Fourrey C."/>
            <person name="LaButti K."/>
            <person name="Lindquist E.A."/>
            <person name="Lipzen A."/>
            <person name="Lundell T."/>
            <person name="Morin E."/>
            <person name="Murat C."/>
            <person name="Riley R."/>
            <person name="Ohm R."/>
            <person name="Sun H."/>
            <person name="Tunlid A."/>
            <person name="Henrissat B."/>
            <person name="Grigoriev I.V."/>
            <person name="Hibbett D.S."/>
            <person name="Martin F."/>
        </authorList>
    </citation>
    <scope>NUCLEOTIDE SEQUENCE [LARGE SCALE GENOMIC DNA]</scope>
    <source>
        <strain evidence="2">Foug A</strain>
    </source>
</reference>
<accession>A0A0C2ZQD4</accession>
<dbReference type="AlphaFoldDB" id="A0A0C2ZQD4"/>
<keyword evidence="2" id="KW-1185">Reference proteome</keyword>
<dbReference type="Proteomes" id="UP000053989">
    <property type="component" value="Unassembled WGS sequence"/>
</dbReference>
<dbReference type="InParanoid" id="A0A0C2ZQD4"/>
<gene>
    <name evidence="1" type="ORF">SCLCIDRAFT_1213937</name>
</gene>
<proteinExistence type="predicted"/>
<organism evidence="1 2">
    <name type="scientific">Scleroderma citrinum Foug A</name>
    <dbReference type="NCBI Taxonomy" id="1036808"/>
    <lineage>
        <taxon>Eukaryota</taxon>
        <taxon>Fungi</taxon>
        <taxon>Dikarya</taxon>
        <taxon>Basidiomycota</taxon>
        <taxon>Agaricomycotina</taxon>
        <taxon>Agaricomycetes</taxon>
        <taxon>Agaricomycetidae</taxon>
        <taxon>Boletales</taxon>
        <taxon>Sclerodermatineae</taxon>
        <taxon>Sclerodermataceae</taxon>
        <taxon>Scleroderma</taxon>
    </lineage>
</organism>
<dbReference type="HOGENOM" id="CLU_2672553_0_0_1"/>
<evidence type="ECO:0000313" key="1">
    <source>
        <dbReference type="EMBL" id="KIM63773.1"/>
    </source>
</evidence>
<dbReference type="EMBL" id="KN822032">
    <property type="protein sequence ID" value="KIM63773.1"/>
    <property type="molecule type" value="Genomic_DNA"/>
</dbReference>
<reference evidence="1 2" key="1">
    <citation type="submission" date="2014-04" db="EMBL/GenBank/DDBJ databases">
        <authorList>
            <consortium name="DOE Joint Genome Institute"/>
            <person name="Kuo A."/>
            <person name="Kohler A."/>
            <person name="Nagy L.G."/>
            <person name="Floudas D."/>
            <person name="Copeland A."/>
            <person name="Barry K.W."/>
            <person name="Cichocki N."/>
            <person name="Veneault-Fourrey C."/>
            <person name="LaButti K."/>
            <person name="Lindquist E.A."/>
            <person name="Lipzen A."/>
            <person name="Lundell T."/>
            <person name="Morin E."/>
            <person name="Murat C."/>
            <person name="Sun H."/>
            <person name="Tunlid A."/>
            <person name="Henrissat B."/>
            <person name="Grigoriev I.V."/>
            <person name="Hibbett D.S."/>
            <person name="Martin F."/>
            <person name="Nordberg H.P."/>
            <person name="Cantor M.N."/>
            <person name="Hua S.X."/>
        </authorList>
    </citation>
    <scope>NUCLEOTIDE SEQUENCE [LARGE SCALE GENOMIC DNA]</scope>
    <source>
        <strain evidence="1 2">Foug A</strain>
    </source>
</reference>
<evidence type="ECO:0000313" key="2">
    <source>
        <dbReference type="Proteomes" id="UP000053989"/>
    </source>
</evidence>